<keyword evidence="4 5" id="KW-0131">Cell cycle</keyword>
<dbReference type="InterPro" id="IPR043129">
    <property type="entry name" value="ATPase_NBD"/>
</dbReference>
<dbReference type="GO" id="GO:0032153">
    <property type="term" value="C:cell division site"/>
    <property type="evidence" value="ECO:0007669"/>
    <property type="project" value="UniProtKB-UniRule"/>
</dbReference>
<evidence type="ECO:0000256" key="1">
    <source>
        <dbReference type="ARBA" id="ARBA00022475"/>
    </source>
</evidence>
<feature type="domain" description="SHS2" evidence="7">
    <location>
        <begin position="5"/>
        <end position="193"/>
    </location>
</feature>
<dbReference type="SMART" id="SM00842">
    <property type="entry name" value="FtsA"/>
    <property type="match status" value="1"/>
</dbReference>
<dbReference type="InterPro" id="IPR050696">
    <property type="entry name" value="FtsA/MreB"/>
</dbReference>
<keyword evidence="1 5" id="KW-1003">Cell membrane</keyword>
<dbReference type="PANTHER" id="PTHR32432:SF4">
    <property type="entry name" value="CELL DIVISION PROTEIN FTSA"/>
    <property type="match status" value="1"/>
</dbReference>
<dbReference type="InterPro" id="IPR020823">
    <property type="entry name" value="Cell_div_FtsA"/>
</dbReference>
<evidence type="ECO:0000256" key="5">
    <source>
        <dbReference type="HAMAP-Rule" id="MF_02033"/>
    </source>
</evidence>
<dbReference type="AlphaFoldDB" id="A0A1G1ZPD3"/>
<dbReference type="InterPro" id="IPR003494">
    <property type="entry name" value="SHS2_FtsA"/>
</dbReference>
<dbReference type="NCBIfam" id="TIGR01174">
    <property type="entry name" value="ftsA"/>
    <property type="match status" value="1"/>
</dbReference>
<organism evidence="8 9">
    <name type="scientific">Candidatus Harrisonbacteria bacterium RIFCSPLOWO2_01_FULL_44_18</name>
    <dbReference type="NCBI Taxonomy" id="1798407"/>
    <lineage>
        <taxon>Bacteria</taxon>
        <taxon>Candidatus Harrisoniibacteriota</taxon>
    </lineage>
</organism>
<dbReference type="EMBL" id="MHJJ01000002">
    <property type="protein sequence ID" value="OGY66289.1"/>
    <property type="molecule type" value="Genomic_DNA"/>
</dbReference>
<evidence type="ECO:0000256" key="6">
    <source>
        <dbReference type="PIRNR" id="PIRNR003101"/>
    </source>
</evidence>
<dbReference type="Proteomes" id="UP000177942">
    <property type="component" value="Unassembled WGS sequence"/>
</dbReference>
<dbReference type="GO" id="GO:0009898">
    <property type="term" value="C:cytoplasmic side of plasma membrane"/>
    <property type="evidence" value="ECO:0007669"/>
    <property type="project" value="UniProtKB-UniRule"/>
</dbReference>
<dbReference type="GO" id="GO:0043093">
    <property type="term" value="P:FtsZ-dependent cytokinesis"/>
    <property type="evidence" value="ECO:0007669"/>
    <property type="project" value="UniProtKB-UniRule"/>
</dbReference>
<dbReference type="STRING" id="1798407.A3A16_00045"/>
<dbReference type="PIRSF" id="PIRSF003101">
    <property type="entry name" value="FtsA"/>
    <property type="match status" value="1"/>
</dbReference>
<sequence>MNNFIVGLDIGSLTIKAAIGEIKRDGKLSLIQVFKVPSQGIRRGAVDDLADATRSINLALAELKKISKDAVKNIFVSIGNADARVQNSRGIVAVSRADYEICRDDIDRVIQASRAVNLPPNRMVVHAITREFIVDGVGDIRDPLGMVGNRLEVNSLIIDAFSPAVKNLTKCVEVAGGIIGGLIFAPMAGSRAVLSRNQKELGVALLDIGFGKTSLSVYEENKLINAKVFPIGASNVTNDLAIGLKTSVEVAETVKFSFGSALSKEVGVRETVELKKFDPRSRGVVSRRFISEIIEVRLAEIFEFVNNELKHIGKAARLPGGVVLIGGGAKIPGIADLARQELRLSTQIGIPDISNFSISSGELGLQVEDPELVGALGLLLWGVDKVNENKNDDKLVSGIFKKIVSSFLP</sequence>
<proteinExistence type="inferred from homology"/>
<comment type="caution">
    <text evidence="8">The sequence shown here is derived from an EMBL/GenBank/DDBJ whole genome shotgun (WGS) entry which is preliminary data.</text>
</comment>
<dbReference type="HAMAP" id="MF_02033">
    <property type="entry name" value="FtsA"/>
    <property type="match status" value="1"/>
</dbReference>
<comment type="similarity">
    <text evidence="5 6">Belongs to the FtsA/MreB family.</text>
</comment>
<keyword evidence="3 5" id="KW-0472">Membrane</keyword>
<evidence type="ECO:0000256" key="3">
    <source>
        <dbReference type="ARBA" id="ARBA00023136"/>
    </source>
</evidence>
<gene>
    <name evidence="5" type="primary">ftsA</name>
    <name evidence="8" type="ORF">A3A16_00045</name>
</gene>
<dbReference type="Pfam" id="PF02491">
    <property type="entry name" value="SHS2_FTSA"/>
    <property type="match status" value="1"/>
</dbReference>
<dbReference type="Gene3D" id="3.30.420.40">
    <property type="match status" value="2"/>
</dbReference>
<comment type="subcellular location">
    <subcellularLocation>
        <location evidence="5">Cell membrane</location>
        <topology evidence="5">Peripheral membrane protein</topology>
        <orientation evidence="5">Cytoplasmic side</orientation>
    </subcellularLocation>
    <text evidence="5">Localizes to the Z ring in an FtsZ-dependent manner. Targeted to the membrane through a conserved C-terminal amphipathic helix.</text>
</comment>
<evidence type="ECO:0000259" key="7">
    <source>
        <dbReference type="SMART" id="SM00842"/>
    </source>
</evidence>
<evidence type="ECO:0000313" key="8">
    <source>
        <dbReference type="EMBL" id="OGY66289.1"/>
    </source>
</evidence>
<evidence type="ECO:0000256" key="2">
    <source>
        <dbReference type="ARBA" id="ARBA00022618"/>
    </source>
</evidence>
<name>A0A1G1ZPD3_9BACT</name>
<dbReference type="PANTHER" id="PTHR32432">
    <property type="entry name" value="CELL DIVISION PROTEIN FTSA-RELATED"/>
    <property type="match status" value="1"/>
</dbReference>
<keyword evidence="2 5" id="KW-0132">Cell division</keyword>
<evidence type="ECO:0000313" key="9">
    <source>
        <dbReference type="Proteomes" id="UP000177942"/>
    </source>
</evidence>
<dbReference type="CDD" id="cd24048">
    <property type="entry name" value="ASKHA_NBD_FtsA"/>
    <property type="match status" value="1"/>
</dbReference>
<dbReference type="Pfam" id="PF14450">
    <property type="entry name" value="FtsA"/>
    <property type="match status" value="1"/>
</dbReference>
<comment type="function">
    <text evidence="5 6">Cell division protein that is involved in the assembly of the Z ring. May serve as a membrane anchor for the Z ring.</text>
</comment>
<reference evidence="8 9" key="1">
    <citation type="journal article" date="2016" name="Nat. Commun.">
        <title>Thousands of microbial genomes shed light on interconnected biogeochemical processes in an aquifer system.</title>
        <authorList>
            <person name="Anantharaman K."/>
            <person name="Brown C.T."/>
            <person name="Hug L.A."/>
            <person name="Sharon I."/>
            <person name="Castelle C.J."/>
            <person name="Probst A.J."/>
            <person name="Thomas B.C."/>
            <person name="Singh A."/>
            <person name="Wilkins M.J."/>
            <person name="Karaoz U."/>
            <person name="Brodie E.L."/>
            <person name="Williams K.H."/>
            <person name="Hubbard S.S."/>
            <person name="Banfield J.F."/>
        </authorList>
    </citation>
    <scope>NUCLEOTIDE SEQUENCE [LARGE SCALE GENOMIC DNA]</scope>
</reference>
<comment type="subunit">
    <text evidence="5">Self-interacts. Interacts with FtsZ.</text>
</comment>
<accession>A0A1G1ZPD3</accession>
<dbReference type="SUPFAM" id="SSF53067">
    <property type="entry name" value="Actin-like ATPase domain"/>
    <property type="match status" value="2"/>
</dbReference>
<protein>
    <recommendedName>
        <fullName evidence="5 6">Cell division protein FtsA</fullName>
    </recommendedName>
</protein>
<evidence type="ECO:0000256" key="4">
    <source>
        <dbReference type="ARBA" id="ARBA00023306"/>
    </source>
</evidence>